<sequence>MSNLIEATLREVLVDDGRVALPGLGTLIRENHAAVLSGADRQIIPPSARVVFNDNLIVNDGRLLRTLVEKKGLLRPAAETSMDEYVAAVSSKLDKGQSVELTGVGRLFKQFDGKITFASTGEGLSKHNFGLPRVAFNPINRRDRDASADPLVATNFSAVDQTIAVPPTPPPGPASWRERLPKEGWYVIMGALVLLVLWALLRLFGAVGGAVVENPRRPVTKPDGVRTEAPVVRTVPRKPATTSTPARDVAPAPAPRLNAARRNQSSVTATPAVSSADLSRSETSSTPPLSNSGAAAGAGEIEKSNVPADGVNVALIATGLFGNQSNVEKNVLRIEQAGFKPFTRPAGRYTRIGVETSYRTLAERDGVLARVREQFATEAFVMYVNGERIK</sequence>
<comment type="caution">
    <text evidence="4">The sequence shown here is derived from an EMBL/GenBank/DDBJ whole genome shotgun (WGS) entry which is preliminary data.</text>
</comment>
<organism evidence="4 5">
    <name type="scientific">Neolewinella antarctica</name>
    <dbReference type="NCBI Taxonomy" id="442734"/>
    <lineage>
        <taxon>Bacteria</taxon>
        <taxon>Pseudomonadati</taxon>
        <taxon>Bacteroidota</taxon>
        <taxon>Saprospiria</taxon>
        <taxon>Saprospirales</taxon>
        <taxon>Lewinellaceae</taxon>
        <taxon>Neolewinella</taxon>
    </lineage>
</organism>
<dbReference type="Pfam" id="PF18174">
    <property type="entry name" value="HU-CCDC81_bac_1"/>
    <property type="match status" value="1"/>
</dbReference>
<keyword evidence="2" id="KW-0812">Transmembrane</keyword>
<accession>A0ABX0X797</accession>
<dbReference type="Proteomes" id="UP000770785">
    <property type="component" value="Unassembled WGS sequence"/>
</dbReference>
<keyword evidence="5" id="KW-1185">Reference proteome</keyword>
<feature type="transmembrane region" description="Helical" evidence="2">
    <location>
        <begin position="185"/>
        <end position="212"/>
    </location>
</feature>
<feature type="compositionally biased region" description="Polar residues" evidence="1">
    <location>
        <begin position="277"/>
        <end position="293"/>
    </location>
</feature>
<protein>
    <recommendedName>
        <fullName evidence="3">CCDC81-like prokaryotic HU domain-containing protein</fullName>
    </recommendedName>
</protein>
<dbReference type="InterPro" id="IPR040495">
    <property type="entry name" value="HU-CCDC81_bac_1"/>
</dbReference>
<feature type="region of interest" description="Disordered" evidence="1">
    <location>
        <begin position="213"/>
        <end position="298"/>
    </location>
</feature>
<reference evidence="4 5" key="1">
    <citation type="submission" date="2020-03" db="EMBL/GenBank/DDBJ databases">
        <title>Genomic Encyclopedia of Type Strains, Phase IV (KMG-IV): sequencing the most valuable type-strain genomes for metagenomic binning, comparative biology and taxonomic classification.</title>
        <authorList>
            <person name="Goeker M."/>
        </authorList>
    </citation>
    <scope>NUCLEOTIDE SEQUENCE [LARGE SCALE GENOMIC DNA]</scope>
    <source>
        <strain evidence="4 5">DSM 105096</strain>
    </source>
</reference>
<evidence type="ECO:0000313" key="4">
    <source>
        <dbReference type="EMBL" id="NJC24859.1"/>
    </source>
</evidence>
<name>A0ABX0X797_9BACT</name>
<feature type="domain" description="CCDC81-like prokaryotic HU" evidence="3">
    <location>
        <begin position="5"/>
        <end position="60"/>
    </location>
</feature>
<keyword evidence="2" id="KW-0472">Membrane</keyword>
<keyword evidence="2" id="KW-1133">Transmembrane helix</keyword>
<evidence type="ECO:0000256" key="2">
    <source>
        <dbReference type="SAM" id="Phobius"/>
    </source>
</evidence>
<dbReference type="EMBL" id="JAATJH010000001">
    <property type="protein sequence ID" value="NJC24859.1"/>
    <property type="molecule type" value="Genomic_DNA"/>
</dbReference>
<feature type="compositionally biased region" description="Low complexity" evidence="1">
    <location>
        <begin position="245"/>
        <end position="276"/>
    </location>
</feature>
<evidence type="ECO:0000313" key="5">
    <source>
        <dbReference type="Proteomes" id="UP000770785"/>
    </source>
</evidence>
<gene>
    <name evidence="4" type="ORF">GGR27_000340</name>
</gene>
<proteinExistence type="predicted"/>
<dbReference type="RefSeq" id="WP_168035662.1">
    <property type="nucleotide sequence ID" value="NZ_JAATJH010000001.1"/>
</dbReference>
<evidence type="ECO:0000256" key="1">
    <source>
        <dbReference type="SAM" id="MobiDB-lite"/>
    </source>
</evidence>
<evidence type="ECO:0000259" key="3">
    <source>
        <dbReference type="Pfam" id="PF18174"/>
    </source>
</evidence>